<dbReference type="eggNOG" id="KOG1336">
    <property type="taxonomic scope" value="Eukaryota"/>
</dbReference>
<keyword evidence="4" id="KW-0560">Oxidoreductase</keyword>
<dbReference type="GO" id="GO:0050660">
    <property type="term" value="F:flavin adenine dinucleotide binding"/>
    <property type="evidence" value="ECO:0007669"/>
    <property type="project" value="TreeGrafter"/>
</dbReference>
<keyword evidence="3" id="KW-0274">FAD</keyword>
<gene>
    <name evidence="6" type="ORF">CTHT_0028840</name>
</gene>
<dbReference type="PANTHER" id="PTHR43735">
    <property type="entry name" value="APOPTOSIS-INDUCING FACTOR 1"/>
    <property type="match status" value="1"/>
</dbReference>
<dbReference type="Pfam" id="PF07992">
    <property type="entry name" value="Pyr_redox_2"/>
    <property type="match status" value="1"/>
</dbReference>
<evidence type="ECO:0000256" key="1">
    <source>
        <dbReference type="ARBA" id="ARBA00006442"/>
    </source>
</evidence>
<evidence type="ECO:0000313" key="7">
    <source>
        <dbReference type="Proteomes" id="UP000008066"/>
    </source>
</evidence>
<dbReference type="HOGENOM" id="CLU_019845_6_2_1"/>
<reference evidence="6 7" key="1">
    <citation type="journal article" date="2011" name="Cell">
        <title>Insight into structure and assembly of the nuclear pore complex by utilizing the genome of a eukaryotic thermophile.</title>
        <authorList>
            <person name="Amlacher S."/>
            <person name="Sarges P."/>
            <person name="Flemming D."/>
            <person name="van Noort V."/>
            <person name="Kunze R."/>
            <person name="Devos D.P."/>
            <person name="Arumugam M."/>
            <person name="Bork P."/>
            <person name="Hurt E."/>
        </authorList>
    </citation>
    <scope>NUCLEOTIDE SEQUENCE [LARGE SCALE GENOMIC DNA]</scope>
    <source>
        <strain evidence="7">DSM 1495 / CBS 144.50 / IMI 039719</strain>
    </source>
</reference>
<organism evidence="7">
    <name type="scientific">Chaetomium thermophilum (strain DSM 1495 / CBS 144.50 / IMI 039719)</name>
    <name type="common">Thermochaetoides thermophila</name>
    <dbReference type="NCBI Taxonomy" id="759272"/>
    <lineage>
        <taxon>Eukaryota</taxon>
        <taxon>Fungi</taxon>
        <taxon>Dikarya</taxon>
        <taxon>Ascomycota</taxon>
        <taxon>Pezizomycotina</taxon>
        <taxon>Sordariomycetes</taxon>
        <taxon>Sordariomycetidae</taxon>
        <taxon>Sordariales</taxon>
        <taxon>Chaetomiaceae</taxon>
        <taxon>Thermochaetoides</taxon>
    </lineage>
</organism>
<dbReference type="OrthoDB" id="202203at2759"/>
<keyword evidence="7" id="KW-1185">Reference proteome</keyword>
<dbReference type="RefSeq" id="XP_006693340.1">
    <property type="nucleotide sequence ID" value="XM_006693277.1"/>
</dbReference>
<dbReference type="KEGG" id="cthr:CTHT_0028840"/>
<name>G0S7U4_CHATD</name>
<dbReference type="PRINTS" id="PR00368">
    <property type="entry name" value="FADPNR"/>
</dbReference>
<dbReference type="InterPro" id="IPR036188">
    <property type="entry name" value="FAD/NAD-bd_sf"/>
</dbReference>
<proteinExistence type="inferred from homology"/>
<feature type="domain" description="FAD/NAD(P)-binding" evidence="5">
    <location>
        <begin position="4"/>
        <end position="295"/>
    </location>
</feature>
<dbReference type="PANTHER" id="PTHR43735:SF3">
    <property type="entry name" value="FERROPTOSIS SUPPRESSOR PROTEIN 1"/>
    <property type="match status" value="1"/>
</dbReference>
<dbReference type="GO" id="GO:0004174">
    <property type="term" value="F:electron-transferring-flavoprotein dehydrogenase activity"/>
    <property type="evidence" value="ECO:0007669"/>
    <property type="project" value="TreeGrafter"/>
</dbReference>
<dbReference type="SUPFAM" id="SSF51905">
    <property type="entry name" value="FAD/NAD(P)-binding domain"/>
    <property type="match status" value="1"/>
</dbReference>
<dbReference type="GO" id="GO:0005737">
    <property type="term" value="C:cytoplasm"/>
    <property type="evidence" value="ECO:0007669"/>
    <property type="project" value="TreeGrafter"/>
</dbReference>
<dbReference type="OMA" id="APNTHFF"/>
<accession>G0S7U4</accession>
<evidence type="ECO:0000256" key="2">
    <source>
        <dbReference type="ARBA" id="ARBA00022630"/>
    </source>
</evidence>
<sequence length="387" mass="42258">MARTVVILGASVTGLPIAHYLLKHTADKVEGLKVIVVAPNTDFYWPIASVRGILPDMLPDDKLFTPIAPSFAQYPAERYELVQGKAEHLDISKNIVEVRENDGSARKIQYDDLVIATGSSFKSGMPFKNLNSTKETKDALHDWAQRIKNAKSIVVAGAGTTGVEVAGELGEQYAAKGLKHITLVCDDELPLGTNIRRDVREAAKRALERLQVKVIANARVTSPANSSFPGTVTITNKSSNSTETLQADLLIPTYGIIPNTSFLPQSMLDSRGFVKQTQFLRAEGHNNIFVVGDAGNLESPQGVHADKQAVHASKLLEARLLGQEEQAYQPDERVMLAVTVGKNTGTGQVGGWKLWGWMVWLFKARYLGTDYAAGIAKGERTMTMKSW</sequence>
<dbReference type="Gene3D" id="3.50.50.100">
    <property type="match status" value="1"/>
</dbReference>
<dbReference type="Proteomes" id="UP000008066">
    <property type="component" value="Unassembled WGS sequence"/>
</dbReference>
<dbReference type="InterPro" id="IPR023753">
    <property type="entry name" value="FAD/NAD-binding_dom"/>
</dbReference>
<keyword evidence="2" id="KW-0285">Flavoprotein</keyword>
<dbReference type="GeneID" id="18256922"/>
<protein>
    <submittedName>
        <fullName evidence="6">Putative FAD binding protein</fullName>
    </submittedName>
</protein>
<dbReference type="AlphaFoldDB" id="G0S7U4"/>
<dbReference type="STRING" id="759272.G0S7U4"/>
<evidence type="ECO:0000259" key="5">
    <source>
        <dbReference type="Pfam" id="PF07992"/>
    </source>
</evidence>
<dbReference type="EMBL" id="GL988041">
    <property type="protein sequence ID" value="EGS21044.1"/>
    <property type="molecule type" value="Genomic_DNA"/>
</dbReference>
<evidence type="ECO:0000313" key="6">
    <source>
        <dbReference type="EMBL" id="EGS21044.1"/>
    </source>
</evidence>
<comment type="similarity">
    <text evidence="1">Belongs to the FAD-dependent oxidoreductase family.</text>
</comment>
<evidence type="ECO:0000256" key="4">
    <source>
        <dbReference type="ARBA" id="ARBA00023002"/>
    </source>
</evidence>
<evidence type="ECO:0000256" key="3">
    <source>
        <dbReference type="ARBA" id="ARBA00022827"/>
    </source>
</evidence>